<evidence type="ECO:0000313" key="9">
    <source>
        <dbReference type="Proteomes" id="UP000464053"/>
    </source>
</evidence>
<dbReference type="CDD" id="cd00737">
    <property type="entry name" value="lyz_endolysin_autolysin"/>
    <property type="match status" value="1"/>
</dbReference>
<dbReference type="RefSeq" id="WP_160621294.1">
    <property type="nucleotide sequence ID" value="NZ_CP028271.1"/>
</dbReference>
<keyword evidence="9" id="KW-1185">Reference proteome</keyword>
<evidence type="ECO:0000313" key="8">
    <source>
        <dbReference type="EMBL" id="QHM71296.1"/>
    </source>
</evidence>
<dbReference type="KEGG" id="mint:C7M51_01582"/>
<dbReference type="InterPro" id="IPR023346">
    <property type="entry name" value="Lysozyme-like_dom_sf"/>
</dbReference>
<keyword evidence="4 7" id="KW-0378">Hydrolase</keyword>
<evidence type="ECO:0000256" key="5">
    <source>
        <dbReference type="ARBA" id="ARBA00023200"/>
    </source>
</evidence>
<keyword evidence="5" id="KW-1035">Host cytoplasm</keyword>
<dbReference type="GO" id="GO:0003796">
    <property type="term" value="F:lysozyme activity"/>
    <property type="evidence" value="ECO:0007669"/>
    <property type="project" value="UniProtKB-EC"/>
</dbReference>
<dbReference type="InterPro" id="IPR033907">
    <property type="entry name" value="Endolysin_autolysin"/>
</dbReference>
<evidence type="ECO:0000256" key="6">
    <source>
        <dbReference type="ARBA" id="ARBA00023295"/>
    </source>
</evidence>
<dbReference type="GO" id="GO:0016998">
    <property type="term" value="P:cell wall macromolecule catabolic process"/>
    <property type="evidence" value="ECO:0007669"/>
    <property type="project" value="InterPro"/>
</dbReference>
<dbReference type="EC" id="3.2.1.17" evidence="7"/>
<evidence type="ECO:0000256" key="3">
    <source>
        <dbReference type="ARBA" id="ARBA00022638"/>
    </source>
</evidence>
<dbReference type="SUPFAM" id="SSF53955">
    <property type="entry name" value="Lysozyme-like"/>
    <property type="match status" value="1"/>
</dbReference>
<evidence type="ECO:0000256" key="2">
    <source>
        <dbReference type="ARBA" id="ARBA00022529"/>
    </source>
</evidence>
<comment type="similarity">
    <text evidence="7">Belongs to the glycosyl hydrolase 24 family.</text>
</comment>
<dbReference type="InterPro" id="IPR034690">
    <property type="entry name" value="Endolysin_T4_type"/>
</dbReference>
<organism evidence="8 9">
    <name type="scientific">Mixta intestinalis</name>
    <dbReference type="NCBI Taxonomy" id="1615494"/>
    <lineage>
        <taxon>Bacteria</taxon>
        <taxon>Pseudomonadati</taxon>
        <taxon>Pseudomonadota</taxon>
        <taxon>Gammaproteobacteria</taxon>
        <taxon>Enterobacterales</taxon>
        <taxon>Erwiniaceae</taxon>
        <taxon>Mixta</taxon>
    </lineage>
</organism>
<dbReference type="GO" id="GO:0042742">
    <property type="term" value="P:defense response to bacterium"/>
    <property type="evidence" value="ECO:0007669"/>
    <property type="project" value="UniProtKB-KW"/>
</dbReference>
<evidence type="ECO:0000256" key="1">
    <source>
        <dbReference type="ARBA" id="ARBA00000632"/>
    </source>
</evidence>
<reference evidence="8 9" key="1">
    <citation type="submission" date="2018-03" db="EMBL/GenBank/DDBJ databases">
        <title>Pantoea intestinalis SRCM103226 isolated form the mealworm.</title>
        <authorList>
            <person name="Jeong D.-Y."/>
            <person name="Kim J.W."/>
        </authorList>
    </citation>
    <scope>NUCLEOTIDE SEQUENCE [LARGE SCALE GENOMIC DNA]</scope>
    <source>
        <strain evidence="8 9">SRCM103226</strain>
    </source>
</reference>
<dbReference type="OrthoDB" id="8141296at2"/>
<dbReference type="EMBL" id="CP028271">
    <property type="protein sequence ID" value="QHM71296.1"/>
    <property type="molecule type" value="Genomic_DNA"/>
</dbReference>
<keyword evidence="6 7" id="KW-0326">Glycosidase</keyword>
<dbReference type="GO" id="GO:0009253">
    <property type="term" value="P:peptidoglycan catabolic process"/>
    <property type="evidence" value="ECO:0007669"/>
    <property type="project" value="InterPro"/>
</dbReference>
<dbReference type="Pfam" id="PF00959">
    <property type="entry name" value="Phage_lysozyme"/>
    <property type="match status" value="1"/>
</dbReference>
<gene>
    <name evidence="8" type="primary">rrrD_1</name>
    <name evidence="8" type="ORF">C7M51_01582</name>
</gene>
<dbReference type="GO" id="GO:0031640">
    <property type="term" value="P:killing of cells of another organism"/>
    <property type="evidence" value="ECO:0007669"/>
    <property type="project" value="UniProtKB-KW"/>
</dbReference>
<dbReference type="Proteomes" id="UP000464053">
    <property type="component" value="Chromosome"/>
</dbReference>
<dbReference type="PANTHER" id="PTHR38107">
    <property type="match status" value="1"/>
</dbReference>
<accession>A0A6P1PXK5</accession>
<keyword evidence="3 7" id="KW-0081">Bacteriolytic enzyme</keyword>
<protein>
    <recommendedName>
        <fullName evidence="7">Lysozyme</fullName>
        <ecNumber evidence="7">3.2.1.17</ecNumber>
    </recommendedName>
</protein>
<keyword evidence="2 7" id="KW-0929">Antimicrobial</keyword>
<dbReference type="InterPro" id="IPR023347">
    <property type="entry name" value="Lysozyme_dom_sf"/>
</dbReference>
<sequence length="141" mass="15446">MQIGKRGIALIKQFESCELMAYRCPAGILTIGYGHTYDVRAGDTCTPRQAELWLTEDCQVAELTIESNVTVPLNQNQFDALVSFVFNLGAGNFVKSTLLKKLNAGDYTGAAAEFDRWVNAGGRKLPGLVKRRAAEKALFLS</sequence>
<dbReference type="AlphaFoldDB" id="A0A6P1PXK5"/>
<dbReference type="InterPro" id="IPR051018">
    <property type="entry name" value="Bacteriophage_GH24"/>
</dbReference>
<proteinExistence type="inferred from homology"/>
<evidence type="ECO:0000256" key="7">
    <source>
        <dbReference type="RuleBase" id="RU003788"/>
    </source>
</evidence>
<dbReference type="HAMAP" id="MF_04110">
    <property type="entry name" value="ENDOLYSIN_T4"/>
    <property type="match status" value="1"/>
</dbReference>
<name>A0A6P1PXK5_9GAMM</name>
<dbReference type="Gene3D" id="1.10.530.40">
    <property type="match status" value="1"/>
</dbReference>
<dbReference type="PANTHER" id="PTHR38107:SF3">
    <property type="entry name" value="LYSOZYME RRRD-RELATED"/>
    <property type="match status" value="1"/>
</dbReference>
<evidence type="ECO:0000256" key="4">
    <source>
        <dbReference type="ARBA" id="ARBA00022801"/>
    </source>
</evidence>
<dbReference type="InterPro" id="IPR002196">
    <property type="entry name" value="Glyco_hydro_24"/>
</dbReference>
<comment type="catalytic activity">
    <reaction evidence="1 7">
        <text>Hydrolysis of (1-&gt;4)-beta-linkages between N-acetylmuramic acid and N-acetyl-D-glucosamine residues in a peptidoglycan and between N-acetyl-D-glucosamine residues in chitodextrins.</text>
        <dbReference type="EC" id="3.2.1.17"/>
    </reaction>
</comment>